<evidence type="ECO:0000313" key="1">
    <source>
        <dbReference type="EMBL" id="MTH34324.1"/>
    </source>
</evidence>
<keyword evidence="2" id="KW-1185">Reference proteome</keyword>
<dbReference type="RefSeq" id="WP_155063887.1">
    <property type="nucleotide sequence ID" value="NZ_WMIF01000007.1"/>
</dbReference>
<accession>A0A844H443</accession>
<name>A0A844H443_9RHOB</name>
<evidence type="ECO:0000313" key="2">
    <source>
        <dbReference type="Proteomes" id="UP000442533"/>
    </source>
</evidence>
<sequence length="50" mass="5472">MHDQSEDPGTGAELDKALAKLLEQTRKEAISPRLRELAEQLAKAIGKGRT</sequence>
<comment type="caution">
    <text evidence="1">The sequence shown here is derived from an EMBL/GenBank/DDBJ whole genome shotgun (WGS) entry which is preliminary data.</text>
</comment>
<dbReference type="Proteomes" id="UP000442533">
    <property type="component" value="Unassembled WGS sequence"/>
</dbReference>
<gene>
    <name evidence="1" type="ORF">GL279_06885</name>
</gene>
<organism evidence="1 2">
    <name type="scientific">Paracoccus limosus</name>
    <dbReference type="NCBI Taxonomy" id="913252"/>
    <lineage>
        <taxon>Bacteria</taxon>
        <taxon>Pseudomonadati</taxon>
        <taxon>Pseudomonadota</taxon>
        <taxon>Alphaproteobacteria</taxon>
        <taxon>Rhodobacterales</taxon>
        <taxon>Paracoccaceae</taxon>
        <taxon>Paracoccus</taxon>
    </lineage>
</organism>
<protein>
    <submittedName>
        <fullName evidence="1">Uncharacterized protein</fullName>
    </submittedName>
</protein>
<reference evidence="1 2" key="1">
    <citation type="submission" date="2019-11" db="EMBL/GenBank/DDBJ databases">
        <authorList>
            <person name="Dong K."/>
        </authorList>
    </citation>
    <scope>NUCLEOTIDE SEQUENCE [LARGE SCALE GENOMIC DNA]</scope>
    <source>
        <strain evidence="1 2">JCM 17370</strain>
    </source>
</reference>
<dbReference type="AlphaFoldDB" id="A0A844H443"/>
<dbReference type="EMBL" id="WMIF01000007">
    <property type="protein sequence ID" value="MTH34324.1"/>
    <property type="molecule type" value="Genomic_DNA"/>
</dbReference>
<proteinExistence type="predicted"/>